<evidence type="ECO:0000313" key="2">
    <source>
        <dbReference type="Proteomes" id="UP001107558"/>
    </source>
</evidence>
<dbReference type="Proteomes" id="UP001107558">
    <property type="component" value="Chromosome 2"/>
</dbReference>
<accession>A0A9J6C3Q0</accession>
<name>A0A9J6C3Q0_POLVA</name>
<organism evidence="1 2">
    <name type="scientific">Polypedilum vanderplanki</name>
    <name type="common">Sleeping chironomid midge</name>
    <dbReference type="NCBI Taxonomy" id="319348"/>
    <lineage>
        <taxon>Eukaryota</taxon>
        <taxon>Metazoa</taxon>
        <taxon>Ecdysozoa</taxon>
        <taxon>Arthropoda</taxon>
        <taxon>Hexapoda</taxon>
        <taxon>Insecta</taxon>
        <taxon>Pterygota</taxon>
        <taxon>Neoptera</taxon>
        <taxon>Endopterygota</taxon>
        <taxon>Diptera</taxon>
        <taxon>Nematocera</taxon>
        <taxon>Chironomoidea</taxon>
        <taxon>Chironomidae</taxon>
        <taxon>Chironominae</taxon>
        <taxon>Polypedilum</taxon>
        <taxon>Polypedilum</taxon>
    </lineage>
</organism>
<sequence length="342" mass="40450">MTQNSNLPIITSSSNKSRNFPSFPRELTSIIFQNLHLSDKLSVRESCTRLHHHIDDHFRRKFIQWMRKLATRIDEKESLHDDILLLSIEQYVNMNFTPPLIEALIELTEDIARCSCDSWHDVTVPIAIEKREKLLKIFYERANEKFTEVERKILFILTLLQMLNSLSSTPLTIVHPFNRKANLRLTFKIQNLFFAIPFYQFIFDWFQFDSDWIGILLLFIKCLEMRAARIKNERVAWTKMIRPMFFKNVSIIVGSENCFRKSQDKKASSVNCTVLMSGSREMIESLKTFLDTGKFDYEKIADEFSVNFEFSCPDSKKSNLRSLFFIRIYHKNDPSNLREEIQ</sequence>
<evidence type="ECO:0008006" key="3">
    <source>
        <dbReference type="Google" id="ProtNLM"/>
    </source>
</evidence>
<protein>
    <recommendedName>
        <fullName evidence="3">F-box domain-containing protein</fullName>
    </recommendedName>
</protein>
<dbReference type="EMBL" id="JADBJN010000002">
    <property type="protein sequence ID" value="KAG5676166.1"/>
    <property type="molecule type" value="Genomic_DNA"/>
</dbReference>
<evidence type="ECO:0000313" key="1">
    <source>
        <dbReference type="EMBL" id="KAG5676166.1"/>
    </source>
</evidence>
<keyword evidence="2" id="KW-1185">Reference proteome</keyword>
<dbReference type="AlphaFoldDB" id="A0A9J6C3Q0"/>
<proteinExistence type="predicted"/>
<comment type="caution">
    <text evidence="1">The sequence shown here is derived from an EMBL/GenBank/DDBJ whole genome shotgun (WGS) entry which is preliminary data.</text>
</comment>
<gene>
    <name evidence="1" type="ORF">PVAND_006015</name>
</gene>
<reference evidence="1" key="1">
    <citation type="submission" date="2021-03" db="EMBL/GenBank/DDBJ databases">
        <title>Chromosome level genome of the anhydrobiotic midge Polypedilum vanderplanki.</title>
        <authorList>
            <person name="Yoshida Y."/>
            <person name="Kikawada T."/>
            <person name="Gusev O."/>
        </authorList>
    </citation>
    <scope>NUCLEOTIDE SEQUENCE</scope>
    <source>
        <strain evidence="1">NIAS01</strain>
        <tissue evidence="1">Whole body or cell culture</tissue>
    </source>
</reference>